<keyword evidence="4" id="KW-0963">Cytoplasm</keyword>
<evidence type="ECO:0000256" key="7">
    <source>
        <dbReference type="ARBA" id="ARBA00023242"/>
    </source>
</evidence>
<dbReference type="GO" id="GO:0005634">
    <property type="term" value="C:nucleus"/>
    <property type="evidence" value="ECO:0007669"/>
    <property type="project" value="UniProtKB-SubCell"/>
</dbReference>
<evidence type="ECO:0000256" key="2">
    <source>
        <dbReference type="ARBA" id="ARBA00004496"/>
    </source>
</evidence>
<comment type="caution">
    <text evidence="10">The sequence shown here is derived from an EMBL/GenBank/DDBJ whole genome shotgun (WGS) entry which is preliminary data.</text>
</comment>
<keyword evidence="11" id="KW-1185">Reference proteome</keyword>
<name>A0A8X6MFN6_NEPPI</name>
<dbReference type="Proteomes" id="UP000887013">
    <property type="component" value="Unassembled WGS sequence"/>
</dbReference>
<dbReference type="InterPro" id="IPR047862">
    <property type="entry name" value="TSC22/BUN_CS"/>
</dbReference>
<dbReference type="InterPro" id="IPR000580">
    <property type="entry name" value="TSC22/Bun"/>
</dbReference>
<dbReference type="PANTHER" id="PTHR46745:SF1">
    <property type="entry name" value="TSC22 DOMAIN FAMILY PROTEIN 1"/>
    <property type="match status" value="1"/>
</dbReference>
<dbReference type="Pfam" id="PF01166">
    <property type="entry name" value="TSC22"/>
    <property type="match status" value="1"/>
</dbReference>
<keyword evidence="6" id="KW-0804">Transcription</keyword>
<evidence type="ECO:0000256" key="3">
    <source>
        <dbReference type="ARBA" id="ARBA00007908"/>
    </source>
</evidence>
<sequence length="191" mass="20947">MNTLVQVSVVDSTQQQAKSAESKNNILHRRSNQDRGGALPPQWDLSFSENSLLSVYCFIKNFIGSQTAPEKLPSSEVGQEVDPSAGRMCFFYEFVTTVPTGANTVAIDNKIEQAMDLVKSHLMFAVREEVEVLKEKITELLERISQLEHENDILRANASAETLKQLNNQKSASGGNTGKSPPVTAIPPPST</sequence>
<evidence type="ECO:0000256" key="5">
    <source>
        <dbReference type="ARBA" id="ARBA00023015"/>
    </source>
</evidence>
<dbReference type="EMBL" id="BMAW01091307">
    <property type="protein sequence ID" value="GFS49025.1"/>
    <property type="molecule type" value="Genomic_DNA"/>
</dbReference>
<dbReference type="PROSITE" id="PS01289">
    <property type="entry name" value="TSC22"/>
    <property type="match status" value="1"/>
</dbReference>
<gene>
    <name evidence="10" type="primary">bun</name>
    <name evidence="10" type="ORF">NPIL_240332</name>
</gene>
<evidence type="ECO:0000256" key="4">
    <source>
        <dbReference type="ARBA" id="ARBA00022490"/>
    </source>
</evidence>
<evidence type="ECO:0000256" key="9">
    <source>
        <dbReference type="SAM" id="MobiDB-lite"/>
    </source>
</evidence>
<comment type="similarity">
    <text evidence="3">Belongs to the TSC-22/Dip/Bun family.</text>
</comment>
<dbReference type="GO" id="GO:0043066">
    <property type="term" value="P:negative regulation of apoptotic process"/>
    <property type="evidence" value="ECO:0007669"/>
    <property type="project" value="TreeGrafter"/>
</dbReference>
<dbReference type="GO" id="GO:0005829">
    <property type="term" value="C:cytosol"/>
    <property type="evidence" value="ECO:0007669"/>
    <property type="project" value="TreeGrafter"/>
</dbReference>
<accession>A0A8X6MFN6</accession>
<dbReference type="CDD" id="cd21936">
    <property type="entry name" value="ZIP_TSC22D"/>
    <property type="match status" value="1"/>
</dbReference>
<proteinExistence type="inferred from homology"/>
<feature type="coiled-coil region" evidence="8">
    <location>
        <begin position="123"/>
        <end position="157"/>
    </location>
</feature>
<keyword evidence="5" id="KW-0805">Transcription regulation</keyword>
<reference evidence="10" key="1">
    <citation type="submission" date="2020-08" db="EMBL/GenBank/DDBJ databases">
        <title>Multicomponent nature underlies the extraordinary mechanical properties of spider dragline silk.</title>
        <authorList>
            <person name="Kono N."/>
            <person name="Nakamura H."/>
            <person name="Mori M."/>
            <person name="Yoshida Y."/>
            <person name="Ohtoshi R."/>
            <person name="Malay A.D."/>
            <person name="Moran D.A.P."/>
            <person name="Tomita M."/>
            <person name="Numata K."/>
            <person name="Arakawa K."/>
        </authorList>
    </citation>
    <scope>NUCLEOTIDE SEQUENCE</scope>
</reference>
<evidence type="ECO:0000256" key="6">
    <source>
        <dbReference type="ARBA" id="ARBA00023163"/>
    </source>
</evidence>
<keyword evidence="7" id="KW-0539">Nucleus</keyword>
<dbReference type="GO" id="GO:0008284">
    <property type="term" value="P:positive regulation of cell population proliferation"/>
    <property type="evidence" value="ECO:0007669"/>
    <property type="project" value="TreeGrafter"/>
</dbReference>
<evidence type="ECO:0000256" key="8">
    <source>
        <dbReference type="SAM" id="Coils"/>
    </source>
</evidence>
<organism evidence="10 11">
    <name type="scientific">Nephila pilipes</name>
    <name type="common">Giant wood spider</name>
    <name type="synonym">Nephila maculata</name>
    <dbReference type="NCBI Taxonomy" id="299642"/>
    <lineage>
        <taxon>Eukaryota</taxon>
        <taxon>Metazoa</taxon>
        <taxon>Ecdysozoa</taxon>
        <taxon>Arthropoda</taxon>
        <taxon>Chelicerata</taxon>
        <taxon>Arachnida</taxon>
        <taxon>Araneae</taxon>
        <taxon>Araneomorphae</taxon>
        <taxon>Entelegynae</taxon>
        <taxon>Araneoidea</taxon>
        <taxon>Nephilidae</taxon>
        <taxon>Nephila</taxon>
    </lineage>
</organism>
<dbReference type="GO" id="GO:0006357">
    <property type="term" value="P:regulation of transcription by RNA polymerase II"/>
    <property type="evidence" value="ECO:0007669"/>
    <property type="project" value="InterPro"/>
</dbReference>
<comment type="subcellular location">
    <subcellularLocation>
        <location evidence="2">Cytoplasm</location>
    </subcellularLocation>
    <subcellularLocation>
        <location evidence="1">Nucleus</location>
    </subcellularLocation>
</comment>
<protein>
    <submittedName>
        <fullName evidence="10">Uncharacterized protein</fullName>
    </submittedName>
</protein>
<dbReference type="PANTHER" id="PTHR46745">
    <property type="entry name" value="TSC22 DOMAIN FAMILY PROTEIN 1"/>
    <property type="match status" value="1"/>
</dbReference>
<evidence type="ECO:0000313" key="10">
    <source>
        <dbReference type="EMBL" id="GFS49025.1"/>
    </source>
</evidence>
<dbReference type="AlphaFoldDB" id="A0A8X6MFN6"/>
<keyword evidence="8" id="KW-0175">Coiled coil</keyword>
<dbReference type="Gene3D" id="1.20.5.490">
    <property type="entry name" value="Single helix bin"/>
    <property type="match status" value="1"/>
</dbReference>
<feature type="region of interest" description="Disordered" evidence="9">
    <location>
        <begin position="166"/>
        <end position="191"/>
    </location>
</feature>
<evidence type="ECO:0000256" key="1">
    <source>
        <dbReference type="ARBA" id="ARBA00004123"/>
    </source>
</evidence>
<dbReference type="SUPFAM" id="SSF58026">
    <property type="entry name" value="Delta-sleep-inducing peptide immunoreactive peptide"/>
    <property type="match status" value="1"/>
</dbReference>
<evidence type="ECO:0000313" key="11">
    <source>
        <dbReference type="Proteomes" id="UP000887013"/>
    </source>
</evidence>
<dbReference type="OrthoDB" id="8961796at2759"/>
<dbReference type="FunFam" id="1.20.5.490:FF:000002">
    <property type="entry name" value="TSC22 domain family, member 1"/>
    <property type="match status" value="1"/>
</dbReference>
<feature type="region of interest" description="Disordered" evidence="9">
    <location>
        <begin position="15"/>
        <end position="39"/>
    </location>
</feature>